<evidence type="ECO:0000256" key="1">
    <source>
        <dbReference type="SAM" id="MobiDB-lite"/>
    </source>
</evidence>
<keyword evidence="4" id="KW-1185">Reference proteome</keyword>
<evidence type="ECO:0000313" key="2">
    <source>
        <dbReference type="EMBL" id="MDF3844220.1"/>
    </source>
</evidence>
<dbReference type="Proteomes" id="UP001220662">
    <property type="component" value="Unassembled WGS sequence"/>
</dbReference>
<evidence type="ECO:0000313" key="4">
    <source>
        <dbReference type="Proteomes" id="UP000183385"/>
    </source>
</evidence>
<dbReference type="RefSeq" id="WP_255314656.1">
    <property type="nucleotide sequence ID" value="NZ_BGPP01000010.1"/>
</dbReference>
<organism evidence="3 4">
    <name type="scientific">Pseudomonas citronellolis</name>
    <dbReference type="NCBI Taxonomy" id="53408"/>
    <lineage>
        <taxon>Bacteria</taxon>
        <taxon>Pseudomonadati</taxon>
        <taxon>Pseudomonadota</taxon>
        <taxon>Gammaproteobacteria</taxon>
        <taxon>Pseudomonadales</taxon>
        <taxon>Pseudomonadaceae</taxon>
        <taxon>Pseudomonas</taxon>
    </lineage>
</organism>
<evidence type="ECO:0000313" key="3">
    <source>
        <dbReference type="EMBL" id="SFD34533.1"/>
    </source>
</evidence>
<reference evidence="2" key="2">
    <citation type="submission" date="2023-03" db="EMBL/GenBank/DDBJ databases">
        <title>Draft assemblies of triclosan tolerant bacteria isolated from returned activated sludge.</title>
        <authorList>
            <person name="Van Hamelsveld S."/>
        </authorList>
    </citation>
    <scope>NUCLEOTIDE SEQUENCE</scope>
    <source>
        <strain evidence="2">GW210015_S63</strain>
    </source>
</reference>
<comment type="caution">
    <text evidence="3">The sequence shown here is derived from an EMBL/GenBank/DDBJ whole genome shotgun (WGS) entry which is preliminary data.</text>
</comment>
<name>A0AAQ1KH46_9PSED</name>
<gene>
    <name evidence="2" type="ORF">P3W55_21120</name>
    <name evidence="3" type="ORF">SAMN05216577_12358</name>
</gene>
<sequence>MPMLARIPKKTTPFTPRPGLPALTRAGDGTACLSMRGTFRF</sequence>
<dbReference type="EMBL" id="FOLS01000023">
    <property type="protein sequence ID" value="SFD34533.1"/>
    <property type="molecule type" value="Genomic_DNA"/>
</dbReference>
<dbReference type="AlphaFoldDB" id="A0AAQ1KH46"/>
<reference evidence="3 4" key="1">
    <citation type="submission" date="2016-10" db="EMBL/GenBank/DDBJ databases">
        <authorList>
            <person name="Varghese N."/>
            <person name="Submissions S."/>
        </authorList>
    </citation>
    <scope>NUCLEOTIDE SEQUENCE [LARGE SCALE GENOMIC DNA]</scope>
    <source>
        <strain evidence="3 4">LMG 18378</strain>
    </source>
</reference>
<dbReference type="EMBL" id="JARJLR010000343">
    <property type="protein sequence ID" value="MDF3844220.1"/>
    <property type="molecule type" value="Genomic_DNA"/>
</dbReference>
<proteinExistence type="predicted"/>
<dbReference type="Proteomes" id="UP000183385">
    <property type="component" value="Unassembled WGS sequence"/>
</dbReference>
<protein>
    <submittedName>
        <fullName evidence="3">Uncharacterized protein</fullName>
    </submittedName>
</protein>
<accession>A0AAQ1KH46</accession>
<feature type="region of interest" description="Disordered" evidence="1">
    <location>
        <begin position="1"/>
        <end position="22"/>
    </location>
</feature>